<organism evidence="1 2">
    <name type="scientific">Paenibacillus agricola</name>
    <dbReference type="NCBI Taxonomy" id="2716264"/>
    <lineage>
        <taxon>Bacteria</taxon>
        <taxon>Bacillati</taxon>
        <taxon>Bacillota</taxon>
        <taxon>Bacilli</taxon>
        <taxon>Bacillales</taxon>
        <taxon>Paenibacillaceae</taxon>
        <taxon>Paenibacillus</taxon>
    </lineage>
</organism>
<sequence length="102" mass="11976">MLQMPKETLDDLLKTYKRVDKLILDIENLSIQEIKEELEFLMVCHFSEAIFAATGREDVNVLERTLNSYIKHVDEPSADGYIKSLELYLKRNAKQNEDQDNR</sequence>
<evidence type="ECO:0000313" key="1">
    <source>
        <dbReference type="EMBL" id="NHN34826.1"/>
    </source>
</evidence>
<evidence type="ECO:0000313" key="2">
    <source>
        <dbReference type="Proteomes" id="UP001165962"/>
    </source>
</evidence>
<gene>
    <name evidence="1" type="ORF">G9U52_34345</name>
</gene>
<keyword evidence="2" id="KW-1185">Reference proteome</keyword>
<reference evidence="1" key="1">
    <citation type="submission" date="2020-03" db="EMBL/GenBank/DDBJ databases">
        <title>Draft sequencing of Paenibacilllus sp. S3N08.</title>
        <authorList>
            <person name="Kim D.-U."/>
        </authorList>
    </citation>
    <scope>NUCLEOTIDE SEQUENCE</scope>
    <source>
        <strain evidence="1">S3N08</strain>
    </source>
</reference>
<dbReference type="Proteomes" id="UP001165962">
    <property type="component" value="Unassembled WGS sequence"/>
</dbReference>
<protein>
    <submittedName>
        <fullName evidence="1">Uncharacterized protein</fullName>
    </submittedName>
</protein>
<proteinExistence type="predicted"/>
<name>A0ABX0JL12_9BACL</name>
<comment type="caution">
    <text evidence="1">The sequence shown here is derived from an EMBL/GenBank/DDBJ whole genome shotgun (WGS) entry which is preliminary data.</text>
</comment>
<accession>A0ABX0JL12</accession>
<dbReference type="EMBL" id="JAAOIW010000023">
    <property type="protein sequence ID" value="NHN34826.1"/>
    <property type="molecule type" value="Genomic_DNA"/>
</dbReference>